<keyword evidence="1" id="KW-1185">Reference proteome</keyword>
<proteinExistence type="predicted"/>
<protein>
    <submittedName>
        <fullName evidence="2">2,3,4,5-tetrahydropyridine-2,6-dicarboxylate N-succinyltransferase</fullName>
    </submittedName>
</protein>
<dbReference type="WBParaSite" id="ACAC_0000644201-mRNA-1">
    <property type="protein sequence ID" value="ACAC_0000644201-mRNA-1"/>
    <property type="gene ID" value="ACAC_0000644201"/>
</dbReference>
<sequence length="90" mass="9366">MVAGALAVGMVDIPAVDIVGTPVVGIAGTRAVGIGGTRAVGIGGTLVVSHSCSCTDRDVARMRTDSVEHNLSRWDLEYCEHDEASSKRLK</sequence>
<organism evidence="1 2">
    <name type="scientific">Angiostrongylus cantonensis</name>
    <name type="common">Rat lungworm</name>
    <dbReference type="NCBI Taxonomy" id="6313"/>
    <lineage>
        <taxon>Eukaryota</taxon>
        <taxon>Metazoa</taxon>
        <taxon>Ecdysozoa</taxon>
        <taxon>Nematoda</taxon>
        <taxon>Chromadorea</taxon>
        <taxon>Rhabditida</taxon>
        <taxon>Rhabditina</taxon>
        <taxon>Rhabditomorpha</taxon>
        <taxon>Strongyloidea</taxon>
        <taxon>Metastrongylidae</taxon>
        <taxon>Angiostrongylus</taxon>
    </lineage>
</organism>
<evidence type="ECO:0000313" key="1">
    <source>
        <dbReference type="Proteomes" id="UP000035642"/>
    </source>
</evidence>
<name>A0A0K0D8P7_ANGCA</name>
<reference evidence="2" key="2">
    <citation type="submission" date="2017-02" db="UniProtKB">
        <authorList>
            <consortium name="WormBaseParasite"/>
        </authorList>
    </citation>
    <scope>IDENTIFICATION</scope>
</reference>
<evidence type="ECO:0000313" key="2">
    <source>
        <dbReference type="WBParaSite" id="ACAC_0000644201-mRNA-1"/>
    </source>
</evidence>
<dbReference type="Proteomes" id="UP000035642">
    <property type="component" value="Unassembled WGS sequence"/>
</dbReference>
<reference evidence="1" key="1">
    <citation type="submission" date="2012-09" db="EMBL/GenBank/DDBJ databases">
        <authorList>
            <person name="Martin A.A."/>
        </authorList>
    </citation>
    <scope>NUCLEOTIDE SEQUENCE</scope>
</reference>
<dbReference type="AlphaFoldDB" id="A0A0K0D8P7"/>
<accession>A0A0K0D8P7</accession>